<keyword evidence="2" id="KW-0378">Hydrolase</keyword>
<keyword evidence="2" id="KW-0645">Protease</keyword>
<feature type="domain" description="Creatinase N-terminal" evidence="1">
    <location>
        <begin position="7"/>
        <end position="138"/>
    </location>
</feature>
<proteinExistence type="predicted"/>
<dbReference type="InterPro" id="IPR029149">
    <property type="entry name" value="Creatin/AminoP/Spt16_N"/>
</dbReference>
<keyword evidence="3" id="KW-1185">Reference proteome</keyword>
<dbReference type="EMBL" id="VNIM01000072">
    <property type="protein sequence ID" value="TVV72110.1"/>
    <property type="molecule type" value="Genomic_DNA"/>
</dbReference>
<dbReference type="PANTHER" id="PTHR43763">
    <property type="entry name" value="XAA-PRO AMINOPEPTIDASE 1"/>
    <property type="match status" value="1"/>
</dbReference>
<dbReference type="PANTHER" id="PTHR43763:SF6">
    <property type="entry name" value="XAA-PRO AMINOPEPTIDASE 1"/>
    <property type="match status" value="1"/>
</dbReference>
<keyword evidence="2" id="KW-0031">Aminopeptidase</keyword>
<dbReference type="InterPro" id="IPR000587">
    <property type="entry name" value="Creatinase_N"/>
</dbReference>
<feature type="non-terminal residue" evidence="2">
    <location>
        <position position="159"/>
    </location>
</feature>
<sequence>MSTYEDRLKALRAELTRRRLDGFVVPLTDEHMSEYVGGYAQRLAWLTGFQGSAGSAVVLPAEAAIFTDGRYTLQVREQVDGTHWSYQPVPQTSIADWLADHAPQGARIGYDPWLHTRGWAAAARAALAERGAELVAVEANPIDSVWADRPAPSPARLVV</sequence>
<dbReference type="InterPro" id="IPR050422">
    <property type="entry name" value="X-Pro_aminopeptidase_P"/>
</dbReference>
<dbReference type="GO" id="GO:0004177">
    <property type="term" value="F:aminopeptidase activity"/>
    <property type="evidence" value="ECO:0007669"/>
    <property type="project" value="UniProtKB-KW"/>
</dbReference>
<dbReference type="SUPFAM" id="SSF53092">
    <property type="entry name" value="Creatinase/prolidase N-terminal domain"/>
    <property type="match status" value="1"/>
</dbReference>
<accession>A0A558QYA3</accession>
<gene>
    <name evidence="2" type="ORF">FOY91_15415</name>
</gene>
<name>A0A558QYA3_9SPHN</name>
<evidence type="ECO:0000313" key="3">
    <source>
        <dbReference type="Proteomes" id="UP000318681"/>
    </source>
</evidence>
<evidence type="ECO:0000313" key="2">
    <source>
        <dbReference type="EMBL" id="TVV72110.1"/>
    </source>
</evidence>
<comment type="caution">
    <text evidence="2">The sequence shown here is derived from an EMBL/GenBank/DDBJ whole genome shotgun (WGS) entry which is preliminary data.</text>
</comment>
<protein>
    <submittedName>
        <fullName evidence="2">Aminopeptidase P family protein</fullName>
    </submittedName>
</protein>
<dbReference type="Gene3D" id="3.40.350.10">
    <property type="entry name" value="Creatinase/prolidase N-terminal domain"/>
    <property type="match status" value="1"/>
</dbReference>
<organism evidence="2 3">
    <name type="scientific">Alterirhizorhabdus solaris</name>
    <dbReference type="NCBI Taxonomy" id="2529389"/>
    <lineage>
        <taxon>Bacteria</taxon>
        <taxon>Pseudomonadati</taxon>
        <taxon>Pseudomonadota</taxon>
        <taxon>Alphaproteobacteria</taxon>
        <taxon>Sphingomonadales</taxon>
        <taxon>Rhizorhabdaceae</taxon>
        <taxon>Alterirhizorhabdus</taxon>
    </lineage>
</organism>
<evidence type="ECO:0000259" key="1">
    <source>
        <dbReference type="Pfam" id="PF01321"/>
    </source>
</evidence>
<dbReference type="RefSeq" id="WP_203234591.1">
    <property type="nucleotide sequence ID" value="NZ_VNIM01000072.1"/>
</dbReference>
<dbReference type="Pfam" id="PF01321">
    <property type="entry name" value="Creatinase_N"/>
    <property type="match status" value="1"/>
</dbReference>
<dbReference type="AlphaFoldDB" id="A0A558QYA3"/>
<dbReference type="Proteomes" id="UP000318681">
    <property type="component" value="Unassembled WGS sequence"/>
</dbReference>
<reference evidence="2 3" key="1">
    <citation type="submission" date="2019-07" db="EMBL/GenBank/DDBJ databases">
        <title>Sphingomonas solaris sp. nov., isolated from a solar panel from Boston, Massachusetts.</title>
        <authorList>
            <person name="Tanner K."/>
            <person name="Pascual J."/>
            <person name="Mancuso C."/>
            <person name="Pereto J."/>
            <person name="Khalil A."/>
            <person name="Vilanova C."/>
        </authorList>
    </citation>
    <scope>NUCLEOTIDE SEQUENCE [LARGE SCALE GENOMIC DNA]</scope>
    <source>
        <strain evidence="2 3">R4DWN</strain>
    </source>
</reference>